<comment type="caution">
    <text evidence="5">The sequence shown here is derived from an EMBL/GenBank/DDBJ whole genome shotgun (WGS) entry which is preliminary data.</text>
</comment>
<dbReference type="GO" id="GO:0005524">
    <property type="term" value="F:ATP binding"/>
    <property type="evidence" value="ECO:0007669"/>
    <property type="project" value="UniProtKB-KW"/>
</dbReference>
<evidence type="ECO:0000259" key="4">
    <source>
        <dbReference type="PROSITE" id="PS50893"/>
    </source>
</evidence>
<dbReference type="InterPro" id="IPR050166">
    <property type="entry name" value="ABC_transporter_ATP-bind"/>
</dbReference>
<dbReference type="PROSITE" id="PS00211">
    <property type="entry name" value="ABC_TRANSPORTER_1"/>
    <property type="match status" value="1"/>
</dbReference>
<keyword evidence="3 5" id="KW-0067">ATP-binding</keyword>
<dbReference type="InterPro" id="IPR003593">
    <property type="entry name" value="AAA+_ATPase"/>
</dbReference>
<dbReference type="CDD" id="cd03293">
    <property type="entry name" value="ABC_NrtD_SsuB_transporters"/>
    <property type="match status" value="1"/>
</dbReference>
<evidence type="ECO:0000256" key="2">
    <source>
        <dbReference type="ARBA" id="ARBA00022741"/>
    </source>
</evidence>
<dbReference type="GO" id="GO:0016887">
    <property type="term" value="F:ATP hydrolysis activity"/>
    <property type="evidence" value="ECO:0007669"/>
    <property type="project" value="InterPro"/>
</dbReference>
<name>A0A8T3VT62_9EURY</name>
<gene>
    <name evidence="5" type="ORF">E7Z74_08285</name>
</gene>
<feature type="domain" description="ABC transporter" evidence="4">
    <location>
        <begin position="3"/>
        <end position="236"/>
    </location>
</feature>
<dbReference type="PANTHER" id="PTHR42788">
    <property type="entry name" value="TAURINE IMPORT ATP-BINDING PROTEIN-RELATED"/>
    <property type="match status" value="1"/>
</dbReference>
<dbReference type="Pfam" id="PF00005">
    <property type="entry name" value="ABC_tran"/>
    <property type="match status" value="1"/>
</dbReference>
<dbReference type="InterPro" id="IPR017871">
    <property type="entry name" value="ABC_transporter-like_CS"/>
</dbReference>
<dbReference type="SUPFAM" id="SSF52540">
    <property type="entry name" value="P-loop containing nucleoside triphosphate hydrolases"/>
    <property type="match status" value="1"/>
</dbReference>
<dbReference type="EMBL" id="SUTF01000011">
    <property type="protein sequence ID" value="MBE6511236.1"/>
    <property type="molecule type" value="Genomic_DNA"/>
</dbReference>
<reference evidence="5" key="1">
    <citation type="submission" date="2019-04" db="EMBL/GenBank/DDBJ databases">
        <title>Evolution of Biomass-Degrading Anaerobic Consortia Revealed by Metagenomics.</title>
        <authorList>
            <person name="Peng X."/>
        </authorList>
    </citation>
    <scope>NUCLEOTIDE SEQUENCE</scope>
    <source>
        <strain evidence="5">SIG13</strain>
    </source>
</reference>
<evidence type="ECO:0000313" key="6">
    <source>
        <dbReference type="Proteomes" id="UP000713479"/>
    </source>
</evidence>
<protein>
    <submittedName>
        <fullName evidence="5">ABC transporter ATP-binding protein</fullName>
    </submittedName>
</protein>
<dbReference type="AlphaFoldDB" id="A0A8T3VT62"/>
<dbReference type="InterPro" id="IPR027417">
    <property type="entry name" value="P-loop_NTPase"/>
</dbReference>
<dbReference type="InterPro" id="IPR003439">
    <property type="entry name" value="ABC_transporter-like_ATP-bd"/>
</dbReference>
<organism evidence="5 6">
    <name type="scientific">Methanobrevibacter millerae</name>
    <dbReference type="NCBI Taxonomy" id="230361"/>
    <lineage>
        <taxon>Archaea</taxon>
        <taxon>Methanobacteriati</taxon>
        <taxon>Methanobacteriota</taxon>
        <taxon>Methanomada group</taxon>
        <taxon>Methanobacteria</taxon>
        <taxon>Methanobacteriales</taxon>
        <taxon>Methanobacteriaceae</taxon>
        <taxon>Methanobrevibacter</taxon>
    </lineage>
</organism>
<dbReference type="PROSITE" id="PS50893">
    <property type="entry name" value="ABC_TRANSPORTER_2"/>
    <property type="match status" value="1"/>
</dbReference>
<sequence>MTFEIENVSKTFVSGDSGEEVIALKDINLTIETGKFVSFVGPSGCGKTTMLRIIEGFENPTEGTVKDDGEIVTEPSSERGFIFQNYSLYPWLNVIDNVIFGLDINGKPEKESRKRAMEYLKTVGLEDFAKRYPHELSGGMKQRVAIIRSIISDSKSLLMDESFSALDIQTKHKLQKQIYKICQEKNKTIIFVTHDIDEAVFLSDEIVVFSRRPGSIKRIFEIKLEHPRDRDNQEFKDLVSEISKEIAEFDDE</sequence>
<keyword evidence="2" id="KW-0547">Nucleotide-binding</keyword>
<evidence type="ECO:0000313" key="5">
    <source>
        <dbReference type="EMBL" id="MBE6511236.1"/>
    </source>
</evidence>
<proteinExistence type="predicted"/>
<dbReference type="Proteomes" id="UP000713479">
    <property type="component" value="Unassembled WGS sequence"/>
</dbReference>
<dbReference type="Gene3D" id="3.40.50.300">
    <property type="entry name" value="P-loop containing nucleotide triphosphate hydrolases"/>
    <property type="match status" value="1"/>
</dbReference>
<accession>A0A8T3VT62</accession>
<keyword evidence="1" id="KW-0813">Transport</keyword>
<dbReference type="PANTHER" id="PTHR42788:SF13">
    <property type="entry name" value="ALIPHATIC SULFONATES IMPORT ATP-BINDING PROTEIN SSUB"/>
    <property type="match status" value="1"/>
</dbReference>
<dbReference type="SMART" id="SM00382">
    <property type="entry name" value="AAA"/>
    <property type="match status" value="1"/>
</dbReference>
<evidence type="ECO:0000256" key="1">
    <source>
        <dbReference type="ARBA" id="ARBA00022448"/>
    </source>
</evidence>
<evidence type="ECO:0000256" key="3">
    <source>
        <dbReference type="ARBA" id="ARBA00022840"/>
    </source>
</evidence>